<evidence type="ECO:0000313" key="3">
    <source>
        <dbReference type="EMBL" id="KAK8852808.1"/>
    </source>
</evidence>
<dbReference type="PANTHER" id="PTHR11102">
    <property type="entry name" value="SEL-1-LIKE PROTEIN"/>
    <property type="match status" value="1"/>
</dbReference>
<proteinExistence type="inferred from homology"/>
<dbReference type="Pfam" id="PF00069">
    <property type="entry name" value="Pkinase"/>
    <property type="match status" value="1"/>
</dbReference>
<evidence type="ECO:0000313" key="4">
    <source>
        <dbReference type="Proteomes" id="UP001470230"/>
    </source>
</evidence>
<dbReference type="Gene3D" id="1.25.40.10">
    <property type="entry name" value="Tetratricopeptide repeat domain"/>
    <property type="match status" value="2"/>
</dbReference>
<dbReference type="InterPro" id="IPR000719">
    <property type="entry name" value="Prot_kinase_dom"/>
</dbReference>
<dbReference type="PROSITE" id="PS50011">
    <property type="entry name" value="PROTEIN_KINASE_DOM"/>
    <property type="match status" value="1"/>
</dbReference>
<name>A0ABR2HUU3_9EUKA</name>
<dbReference type="PROSITE" id="PS00108">
    <property type="entry name" value="PROTEIN_KINASE_ST"/>
    <property type="match status" value="1"/>
</dbReference>
<dbReference type="InterPro" id="IPR006597">
    <property type="entry name" value="Sel1-like"/>
</dbReference>
<protein>
    <recommendedName>
        <fullName evidence="2">Protein kinase domain-containing protein</fullName>
    </recommendedName>
</protein>
<dbReference type="SMART" id="SM00671">
    <property type="entry name" value="SEL1"/>
    <property type="match status" value="8"/>
</dbReference>
<keyword evidence="4" id="KW-1185">Reference proteome</keyword>
<comment type="caution">
    <text evidence="3">The sequence shown here is derived from an EMBL/GenBank/DDBJ whole genome shotgun (WGS) entry which is preliminary data.</text>
</comment>
<dbReference type="InterPro" id="IPR011990">
    <property type="entry name" value="TPR-like_helical_dom_sf"/>
</dbReference>
<reference evidence="3 4" key="1">
    <citation type="submission" date="2024-04" db="EMBL/GenBank/DDBJ databases">
        <title>Tritrichomonas musculus Genome.</title>
        <authorList>
            <person name="Alves-Ferreira E."/>
            <person name="Grigg M."/>
            <person name="Lorenzi H."/>
            <person name="Galac M."/>
        </authorList>
    </citation>
    <scope>NUCLEOTIDE SEQUENCE [LARGE SCALE GENOMIC DNA]</scope>
    <source>
        <strain evidence="3 4">EAF2021</strain>
    </source>
</reference>
<evidence type="ECO:0000256" key="1">
    <source>
        <dbReference type="ARBA" id="ARBA00038101"/>
    </source>
</evidence>
<feature type="domain" description="Protein kinase" evidence="2">
    <location>
        <begin position="222"/>
        <end position="505"/>
    </location>
</feature>
<gene>
    <name evidence="3" type="ORF">M9Y10_017799</name>
</gene>
<dbReference type="InterPro" id="IPR008271">
    <property type="entry name" value="Ser/Thr_kinase_AS"/>
</dbReference>
<dbReference type="Proteomes" id="UP001470230">
    <property type="component" value="Unassembled WGS sequence"/>
</dbReference>
<sequence>MYISLQQSSNNFAFYCFEKLFKPKEKNHINSNNTEKINKEFFLLCFENNCYIFDMSNPNFRKNVLFLLKIHKDLLLIGSRKKDVSRFMEYFEMENGIPRNINDENDDNKIIIICENELLNEIEIEIDSIMNSSLVVGIKKQLQNQNQTKFDFIKFISFRIIMTYSIRRFYFPISSFSDSSFFGNEKDFYERTKNNYKNVSNMNDKYKPQENQEMQKMENKDFIILRTISKGSFAYISLAFHIHLEKLFVMKNFFDQNQYEKEKENYSRLKFYHPNVIKCYGYTKNSLIIEFMCNGTLQNFLEMKSKSKKDSFFIHWVSPVVLYSSTQYFHDFRFEFFDNQANKMKIIIEIFFGLSYLHLNDMIYCDFKPDNIFIDHNFLIHFGDFDLSCRNEFLASKSKKLKDIGTNEYFSPDILIDDDCDYTYNSDIFQVGLIIYAVCTGRNLFENINITENIDQMHKIIKTSPIKFTYGPFCSFYYKCLKLNRINRIPLFKIINELSEFHQFFQKLNQESACNYYYTDITQEIYFLKQIYYEILLGFIHLFYNEINKGDFNLKNLSQLFYAFIILFQTNELKNILKDTSNEIRVITIFIENLFSNIQQFETNENYNYDQIKATKYSQLPILYLIYSNKNFIFFDYKKAAYYLQLGAQHENILSQYLLALKYFDGDEYFSKDISKSILYFTLAADAGNENAQYYLGEIYSSLYQSPQKIQIPQLEIDTNNKFFFGNQAIKYYKLGKKQNNSQSLFGLAVIYFNGECNLQANRKKAIHYLMMAKQQFHHLSITYFLKLYSSNLIYYDPLKFEKETTFLAESFNDVDAQLTLGSFYLQKNRNIELSKKFFKLASNQNIGIAYLSLGNIYLDEAKKCKSNDLIKKAFFNFQQAANLNDPPALYYVGCRYYLGDLQFVKKDQTKALTYLQKASSMNLSKAQLILGYIYFRGSRPNIQANISKSLYYFLCAAENKNHREKRAMNILGLFHLEGQIVKHDIQKAIYYFMNGKNLESDISTHQLGFLHEVGERRLKDMIFIGRIHFYNPFNIYSLNFSYVKNLDTNFLNEFDVSYLKSYPLRAIQYYKESMSPPSMYNLAAIYFSGYYVKKDVYFAIELLQKCANYLNFASYFLFLLFLNGEENLIQIDVNKAKYYLERSNISPLNQNLTIEVLKNSRYFYQVNYNVDVFRKKDKPKNIDLNFYNGLLHPKFDDEIEYDIEYYEKLIYDKKK</sequence>
<comment type="similarity">
    <text evidence="1">Belongs to the sel-1 family.</text>
</comment>
<evidence type="ECO:0000259" key="2">
    <source>
        <dbReference type="PROSITE" id="PS50011"/>
    </source>
</evidence>
<dbReference type="InterPro" id="IPR011009">
    <property type="entry name" value="Kinase-like_dom_sf"/>
</dbReference>
<dbReference type="InterPro" id="IPR050767">
    <property type="entry name" value="Sel1_AlgK"/>
</dbReference>
<dbReference type="Pfam" id="PF08238">
    <property type="entry name" value="Sel1"/>
    <property type="match status" value="9"/>
</dbReference>
<dbReference type="SUPFAM" id="SSF81901">
    <property type="entry name" value="HCP-like"/>
    <property type="match status" value="3"/>
</dbReference>
<dbReference type="EMBL" id="JAPFFF010000023">
    <property type="protein sequence ID" value="KAK8852808.1"/>
    <property type="molecule type" value="Genomic_DNA"/>
</dbReference>
<organism evidence="3 4">
    <name type="scientific">Tritrichomonas musculus</name>
    <dbReference type="NCBI Taxonomy" id="1915356"/>
    <lineage>
        <taxon>Eukaryota</taxon>
        <taxon>Metamonada</taxon>
        <taxon>Parabasalia</taxon>
        <taxon>Tritrichomonadida</taxon>
        <taxon>Tritrichomonadidae</taxon>
        <taxon>Tritrichomonas</taxon>
    </lineage>
</organism>
<dbReference type="Gene3D" id="1.10.510.10">
    <property type="entry name" value="Transferase(Phosphotransferase) domain 1"/>
    <property type="match status" value="1"/>
</dbReference>
<dbReference type="SUPFAM" id="SSF56112">
    <property type="entry name" value="Protein kinase-like (PK-like)"/>
    <property type="match status" value="1"/>
</dbReference>
<accession>A0ABR2HUU3</accession>
<dbReference type="PANTHER" id="PTHR11102:SF147">
    <property type="entry name" value="SEL1L ADAPTOR SUBUNIT OF ERAD E3 UBIQUITIN LIGASE"/>
    <property type="match status" value="1"/>
</dbReference>